<gene>
    <name evidence="2" type="ORF">CINCED_3A011977</name>
</gene>
<feature type="region of interest" description="Disordered" evidence="1">
    <location>
        <begin position="33"/>
        <end position="57"/>
    </location>
</feature>
<proteinExistence type="predicted"/>
<dbReference type="EMBL" id="CABPRJ010000018">
    <property type="protein sequence ID" value="VVC25705.1"/>
    <property type="molecule type" value="Genomic_DNA"/>
</dbReference>
<feature type="compositionally biased region" description="Basic residues" evidence="1">
    <location>
        <begin position="34"/>
        <end position="49"/>
    </location>
</feature>
<organism evidence="2 3">
    <name type="scientific">Cinara cedri</name>
    <dbReference type="NCBI Taxonomy" id="506608"/>
    <lineage>
        <taxon>Eukaryota</taxon>
        <taxon>Metazoa</taxon>
        <taxon>Ecdysozoa</taxon>
        <taxon>Arthropoda</taxon>
        <taxon>Hexapoda</taxon>
        <taxon>Insecta</taxon>
        <taxon>Pterygota</taxon>
        <taxon>Neoptera</taxon>
        <taxon>Paraneoptera</taxon>
        <taxon>Hemiptera</taxon>
        <taxon>Sternorrhyncha</taxon>
        <taxon>Aphidomorpha</taxon>
        <taxon>Aphidoidea</taxon>
        <taxon>Aphididae</taxon>
        <taxon>Lachninae</taxon>
        <taxon>Cinara</taxon>
    </lineage>
</organism>
<sequence>METKIQQGTSKKTEPSFSYLLNKKSENAVVRTCHEKKCRRNHQRNSRIKPSREVTYGRPKKKWPDVVVGGLKALGVQECRDTGKNPNRAINASDDDGYIKLYYR</sequence>
<dbReference type="Proteomes" id="UP000325440">
    <property type="component" value="Unassembled WGS sequence"/>
</dbReference>
<dbReference type="AlphaFoldDB" id="A0A5E4M0T2"/>
<evidence type="ECO:0000313" key="3">
    <source>
        <dbReference type="Proteomes" id="UP000325440"/>
    </source>
</evidence>
<name>A0A5E4M0T2_9HEMI</name>
<protein>
    <submittedName>
        <fullName evidence="2">Uncharacterized protein</fullName>
    </submittedName>
</protein>
<evidence type="ECO:0000256" key="1">
    <source>
        <dbReference type="SAM" id="MobiDB-lite"/>
    </source>
</evidence>
<reference evidence="2 3" key="1">
    <citation type="submission" date="2019-08" db="EMBL/GenBank/DDBJ databases">
        <authorList>
            <person name="Alioto T."/>
            <person name="Alioto T."/>
            <person name="Gomez Garrido J."/>
        </authorList>
    </citation>
    <scope>NUCLEOTIDE SEQUENCE [LARGE SCALE GENOMIC DNA]</scope>
</reference>
<keyword evidence="3" id="KW-1185">Reference proteome</keyword>
<evidence type="ECO:0000313" key="2">
    <source>
        <dbReference type="EMBL" id="VVC25705.1"/>
    </source>
</evidence>
<accession>A0A5E4M0T2</accession>